<dbReference type="Gene3D" id="1.20.5.1930">
    <property type="match status" value="1"/>
</dbReference>
<dbReference type="AlphaFoldDB" id="A0A090ZFF2"/>
<dbReference type="InterPro" id="IPR036890">
    <property type="entry name" value="HATPase_C_sf"/>
</dbReference>
<keyword evidence="10" id="KW-0472">Membrane</keyword>
<evidence type="ECO:0000313" key="13">
    <source>
        <dbReference type="EMBL" id="KFN09118.1"/>
    </source>
</evidence>
<evidence type="ECO:0000313" key="14">
    <source>
        <dbReference type="EMBL" id="MUG21680.1"/>
    </source>
</evidence>
<feature type="coiled-coil region" evidence="9">
    <location>
        <begin position="61"/>
        <end position="88"/>
    </location>
</feature>
<feature type="transmembrane region" description="Helical" evidence="10">
    <location>
        <begin position="6"/>
        <end position="24"/>
    </location>
</feature>
<dbReference type="SUPFAM" id="SSF55874">
    <property type="entry name" value="ATPase domain of HSP90 chaperone/DNA topoisomerase II/histidine kinase"/>
    <property type="match status" value="1"/>
</dbReference>
<name>A0A090ZFF2_PAEMA</name>
<reference evidence="14 16" key="2">
    <citation type="submission" date="2019-11" db="EMBL/GenBank/DDBJ databases">
        <title>Draft genome sequences of five Paenibacillus species of dairy origin.</title>
        <authorList>
            <person name="Olajide A.M."/>
            <person name="Chen S."/>
            <person name="Lapointe G."/>
        </authorList>
    </citation>
    <scope>NUCLEOTIDE SEQUENCE [LARGE SCALE GENOMIC DNA]</scope>
    <source>
        <strain evidence="14 16">3CT49</strain>
    </source>
</reference>
<evidence type="ECO:0000256" key="10">
    <source>
        <dbReference type="SAM" id="Phobius"/>
    </source>
</evidence>
<evidence type="ECO:0000256" key="1">
    <source>
        <dbReference type="ARBA" id="ARBA00000085"/>
    </source>
</evidence>
<keyword evidence="9" id="KW-0175">Coiled coil</keyword>
<dbReference type="STRING" id="44252.DJ90_2663"/>
<keyword evidence="4" id="KW-0808">Transferase</keyword>
<feature type="transmembrane region" description="Helical" evidence="10">
    <location>
        <begin position="36"/>
        <end position="58"/>
    </location>
</feature>
<dbReference type="PANTHER" id="PTHR24421">
    <property type="entry name" value="NITRATE/NITRITE SENSOR PROTEIN NARX-RELATED"/>
    <property type="match status" value="1"/>
</dbReference>
<sequence length="287" mass="32927">MSYKITKWMILIVPTLVVGIWEYVRHQFLMPYLSMELGNILTPFILFGVCVPLLHRWFSYLEQMQEELQRERALKARLEQREQLARELHDGIAQSLFLLSVKVDRAERQQAEAGQAYDWHELRKTIHEVNRYVREAISDLRVPPDSRLSESGTADFPGLIRQMAEERQLGLSMDWRLNEKDWSPRTRMELLACIREAIVNAGKHGGVQEVCVTGTGDARRFRVSVMDEGTGFQADKPQAKGRYGLQIIRERAEAMGWTLQVTSRPGKTTVEIAGGDGLDEGTRTGRR</sequence>
<dbReference type="Pfam" id="PF02518">
    <property type="entry name" value="HATPase_c"/>
    <property type="match status" value="1"/>
</dbReference>
<dbReference type="EC" id="2.7.13.3" evidence="2"/>
<feature type="domain" description="Histidine kinase/HSP90-like ATPase" evidence="11">
    <location>
        <begin position="190"/>
        <end position="270"/>
    </location>
</feature>
<dbReference type="InterPro" id="IPR003594">
    <property type="entry name" value="HATPase_dom"/>
</dbReference>
<keyword evidence="7" id="KW-0067">ATP-binding</keyword>
<feature type="domain" description="Signal transduction histidine kinase subgroup 3 dimerisation and phosphoacceptor" evidence="12">
    <location>
        <begin position="81"/>
        <end position="141"/>
    </location>
</feature>
<proteinExistence type="predicted"/>
<dbReference type="InterPro" id="IPR050482">
    <property type="entry name" value="Sensor_HK_TwoCompSys"/>
</dbReference>
<dbReference type="Pfam" id="PF07730">
    <property type="entry name" value="HisKA_3"/>
    <property type="match status" value="1"/>
</dbReference>
<dbReference type="Proteomes" id="UP000029278">
    <property type="component" value="Unassembled WGS sequence"/>
</dbReference>
<dbReference type="Gene3D" id="3.30.565.10">
    <property type="entry name" value="Histidine kinase-like ATPase, C-terminal domain"/>
    <property type="match status" value="1"/>
</dbReference>
<dbReference type="Proteomes" id="UP000442469">
    <property type="component" value="Unassembled WGS sequence"/>
</dbReference>
<dbReference type="PATRIC" id="fig|44252.3.peg.2589"/>
<evidence type="ECO:0000256" key="6">
    <source>
        <dbReference type="ARBA" id="ARBA00022777"/>
    </source>
</evidence>
<dbReference type="EMBL" id="WNZZ01000002">
    <property type="protein sequence ID" value="MUG21680.1"/>
    <property type="molecule type" value="Genomic_DNA"/>
</dbReference>
<evidence type="ECO:0000256" key="3">
    <source>
        <dbReference type="ARBA" id="ARBA00022553"/>
    </source>
</evidence>
<comment type="caution">
    <text evidence="13">The sequence shown here is derived from an EMBL/GenBank/DDBJ whole genome shotgun (WGS) entry which is preliminary data.</text>
</comment>
<dbReference type="GO" id="GO:0000155">
    <property type="term" value="F:phosphorelay sensor kinase activity"/>
    <property type="evidence" value="ECO:0007669"/>
    <property type="project" value="InterPro"/>
</dbReference>
<dbReference type="GO" id="GO:0005524">
    <property type="term" value="F:ATP binding"/>
    <property type="evidence" value="ECO:0007669"/>
    <property type="project" value="UniProtKB-KW"/>
</dbReference>
<accession>A0A090ZFF2</accession>
<evidence type="ECO:0000256" key="5">
    <source>
        <dbReference type="ARBA" id="ARBA00022741"/>
    </source>
</evidence>
<dbReference type="InterPro" id="IPR011712">
    <property type="entry name" value="Sig_transdc_His_kin_sub3_dim/P"/>
</dbReference>
<gene>
    <name evidence="13" type="ORF">DJ90_2663</name>
    <name evidence="14" type="ORF">GNQ08_04460</name>
</gene>
<keyword evidence="10" id="KW-1133">Transmembrane helix</keyword>
<organism evidence="13 15">
    <name type="scientific">Paenibacillus macerans</name>
    <name type="common">Bacillus macerans</name>
    <dbReference type="NCBI Taxonomy" id="44252"/>
    <lineage>
        <taxon>Bacteria</taxon>
        <taxon>Bacillati</taxon>
        <taxon>Bacillota</taxon>
        <taxon>Bacilli</taxon>
        <taxon>Bacillales</taxon>
        <taxon>Paenibacillaceae</taxon>
        <taxon>Paenibacillus</taxon>
    </lineage>
</organism>
<keyword evidence="10" id="KW-0812">Transmembrane</keyword>
<evidence type="ECO:0000256" key="7">
    <source>
        <dbReference type="ARBA" id="ARBA00022840"/>
    </source>
</evidence>
<dbReference type="OrthoDB" id="773385at2"/>
<evidence type="ECO:0000259" key="12">
    <source>
        <dbReference type="Pfam" id="PF07730"/>
    </source>
</evidence>
<dbReference type="GO" id="GO:0046983">
    <property type="term" value="F:protein dimerization activity"/>
    <property type="evidence" value="ECO:0007669"/>
    <property type="project" value="InterPro"/>
</dbReference>
<protein>
    <recommendedName>
        <fullName evidence="2">histidine kinase</fullName>
        <ecNumber evidence="2">2.7.13.3</ecNumber>
    </recommendedName>
</protein>
<evidence type="ECO:0000256" key="2">
    <source>
        <dbReference type="ARBA" id="ARBA00012438"/>
    </source>
</evidence>
<evidence type="ECO:0000313" key="16">
    <source>
        <dbReference type="Proteomes" id="UP000442469"/>
    </source>
</evidence>
<keyword evidence="3" id="KW-0597">Phosphoprotein</keyword>
<reference evidence="13 15" key="1">
    <citation type="submission" date="2014-04" db="EMBL/GenBank/DDBJ databases">
        <authorList>
            <person name="Bishop-Lilly K.A."/>
            <person name="Broomall S.M."/>
            <person name="Chain P.S."/>
            <person name="Chertkov O."/>
            <person name="Coyne S.R."/>
            <person name="Daligault H.E."/>
            <person name="Davenport K.W."/>
            <person name="Erkkila T."/>
            <person name="Frey K.G."/>
            <person name="Gibbons H.S."/>
            <person name="Gu W."/>
            <person name="Jaissle J."/>
            <person name="Johnson S.L."/>
            <person name="Koroleva G.I."/>
            <person name="Ladner J.T."/>
            <person name="Lo C.-C."/>
            <person name="Minogue T.D."/>
            <person name="Munk C."/>
            <person name="Palacios G.F."/>
            <person name="Redden C.L."/>
            <person name="Rosenzweig C.N."/>
            <person name="Scholz M.B."/>
            <person name="Teshima H."/>
            <person name="Xu Y."/>
        </authorList>
    </citation>
    <scope>NUCLEOTIDE SEQUENCE [LARGE SCALE GENOMIC DNA]</scope>
    <source>
        <strain evidence="13 15">8244</strain>
    </source>
</reference>
<dbReference type="GO" id="GO:0016020">
    <property type="term" value="C:membrane"/>
    <property type="evidence" value="ECO:0007669"/>
    <property type="project" value="InterPro"/>
</dbReference>
<evidence type="ECO:0000313" key="15">
    <source>
        <dbReference type="Proteomes" id="UP000029278"/>
    </source>
</evidence>
<dbReference type="RefSeq" id="WP_036622484.1">
    <property type="nucleotide sequence ID" value="NZ_CP086393.1"/>
</dbReference>
<keyword evidence="15" id="KW-1185">Reference proteome</keyword>
<dbReference type="CDD" id="cd16917">
    <property type="entry name" value="HATPase_UhpB-NarQ-NarX-like"/>
    <property type="match status" value="1"/>
</dbReference>
<keyword evidence="5" id="KW-0547">Nucleotide-binding</keyword>
<dbReference type="GeneID" id="77006853"/>
<evidence type="ECO:0000256" key="9">
    <source>
        <dbReference type="SAM" id="Coils"/>
    </source>
</evidence>
<dbReference type="PANTHER" id="PTHR24421:SF10">
    <property type="entry name" value="NITRATE_NITRITE SENSOR PROTEIN NARQ"/>
    <property type="match status" value="1"/>
</dbReference>
<dbReference type="HOGENOM" id="CLU_000445_20_6_9"/>
<evidence type="ECO:0000256" key="8">
    <source>
        <dbReference type="ARBA" id="ARBA00023012"/>
    </source>
</evidence>
<comment type="catalytic activity">
    <reaction evidence="1">
        <text>ATP + protein L-histidine = ADP + protein N-phospho-L-histidine.</text>
        <dbReference type="EC" id="2.7.13.3"/>
    </reaction>
</comment>
<evidence type="ECO:0000259" key="11">
    <source>
        <dbReference type="Pfam" id="PF02518"/>
    </source>
</evidence>
<evidence type="ECO:0000256" key="4">
    <source>
        <dbReference type="ARBA" id="ARBA00022679"/>
    </source>
</evidence>
<dbReference type="EMBL" id="JMQA01000024">
    <property type="protein sequence ID" value="KFN09118.1"/>
    <property type="molecule type" value="Genomic_DNA"/>
</dbReference>
<keyword evidence="6 13" id="KW-0418">Kinase</keyword>
<keyword evidence="8" id="KW-0902">Two-component regulatory system</keyword>